<accession>A0ABR0T8Y4</accession>
<dbReference type="PANTHER" id="PTHR39199:SF1">
    <property type="entry name" value="BLR5128 PROTEIN"/>
    <property type="match status" value="1"/>
</dbReference>
<dbReference type="PANTHER" id="PTHR39199">
    <property type="entry name" value="BLR5128 PROTEIN"/>
    <property type="match status" value="1"/>
</dbReference>
<comment type="caution">
    <text evidence="2">The sequence shown here is derived from an EMBL/GenBank/DDBJ whole genome shotgun (WGS) entry which is preliminary data.</text>
</comment>
<evidence type="ECO:0000259" key="1">
    <source>
        <dbReference type="Pfam" id="PF10000"/>
    </source>
</evidence>
<evidence type="ECO:0000313" key="2">
    <source>
        <dbReference type="EMBL" id="KAK6000900.1"/>
    </source>
</evidence>
<name>A0ABR0T8Y4_AURPU</name>
<gene>
    <name evidence="2" type="ORF">QM012_002983</name>
</gene>
<keyword evidence="3" id="KW-1185">Reference proteome</keyword>
<protein>
    <recommendedName>
        <fullName evidence="1">DUF2241 domain-containing protein</fullName>
    </recommendedName>
</protein>
<proteinExistence type="predicted"/>
<sequence>MSAQTTHPGEISLAKLLATLTATLHPQTYVFAVVACESQLPPFSEVEMFFREAKAEGITVITTQEYAGSHGLEYSFPCRKITLDVTSSLDAVGFIAVVATRLAAAGMGVNPVSGFYHDHLFIPLGKEEEAFRVIAELAEEKRQESQNAPSIT</sequence>
<organism evidence="2 3">
    <name type="scientific">Aureobasidium pullulans</name>
    <name type="common">Black yeast</name>
    <name type="synonym">Pullularia pullulans</name>
    <dbReference type="NCBI Taxonomy" id="5580"/>
    <lineage>
        <taxon>Eukaryota</taxon>
        <taxon>Fungi</taxon>
        <taxon>Dikarya</taxon>
        <taxon>Ascomycota</taxon>
        <taxon>Pezizomycotina</taxon>
        <taxon>Dothideomycetes</taxon>
        <taxon>Dothideomycetidae</taxon>
        <taxon>Dothideales</taxon>
        <taxon>Saccotheciaceae</taxon>
        <taxon>Aureobasidium</taxon>
    </lineage>
</organism>
<dbReference type="SUPFAM" id="SSF55021">
    <property type="entry name" value="ACT-like"/>
    <property type="match status" value="2"/>
</dbReference>
<dbReference type="InterPro" id="IPR045865">
    <property type="entry name" value="ACT-like_dom_sf"/>
</dbReference>
<feature type="domain" description="DUF2241" evidence="1">
    <location>
        <begin position="8"/>
        <end position="79"/>
    </location>
</feature>
<dbReference type="EMBL" id="JASGXD010000015">
    <property type="protein sequence ID" value="KAK6000900.1"/>
    <property type="molecule type" value="Genomic_DNA"/>
</dbReference>
<evidence type="ECO:0000313" key="3">
    <source>
        <dbReference type="Proteomes" id="UP001341245"/>
    </source>
</evidence>
<dbReference type="InterPro" id="IPR018717">
    <property type="entry name" value="DUF2241"/>
</dbReference>
<dbReference type="Pfam" id="PF10000">
    <property type="entry name" value="ACT_3"/>
    <property type="match status" value="1"/>
</dbReference>
<dbReference type="Proteomes" id="UP001341245">
    <property type="component" value="Unassembled WGS sequence"/>
</dbReference>
<dbReference type="Gene3D" id="3.30.2130.10">
    <property type="entry name" value="VC0802-like"/>
    <property type="match status" value="1"/>
</dbReference>
<reference evidence="2 3" key="1">
    <citation type="submission" date="2023-11" db="EMBL/GenBank/DDBJ databases">
        <title>Draft genome sequence and annotation of the polyextremotolerant black yeast-like fungus Aureobasidium pullulans NRRL 62042.</title>
        <authorList>
            <person name="Dielentheis-Frenken M.R.E."/>
            <person name="Wibberg D."/>
            <person name="Blank L.M."/>
            <person name="Tiso T."/>
        </authorList>
    </citation>
    <scope>NUCLEOTIDE SEQUENCE [LARGE SCALE GENOMIC DNA]</scope>
    <source>
        <strain evidence="2 3">NRRL 62042</strain>
    </source>
</reference>